<name>A0ABT2ERQ2_9BACT</name>
<protein>
    <submittedName>
        <fullName evidence="1">Uncharacterized protein</fullName>
    </submittedName>
</protein>
<dbReference type="Proteomes" id="UP001204798">
    <property type="component" value="Unassembled WGS sequence"/>
</dbReference>
<organism evidence="1 2">
    <name type="scientific">Candidatus Fervidibacter sacchari</name>
    <dbReference type="NCBI Taxonomy" id="1448929"/>
    <lineage>
        <taxon>Bacteria</taxon>
        <taxon>Candidatus Fervidibacterota</taxon>
        <taxon>Candidatus Fervidibacter</taxon>
    </lineage>
</organism>
<dbReference type="RefSeq" id="WP_259099105.1">
    <property type="nucleotide sequence ID" value="NZ_CP130454.1"/>
</dbReference>
<sequence>MSRLTTDMQDEDSRPYFLWDDPLTIRQLREILRSGDEQERLTYMAKILREARYEDVWEFLSVDDLVRYWEQLAPRLGRRRAFWEFLLRKWRELGLVR</sequence>
<evidence type="ECO:0000313" key="1">
    <source>
        <dbReference type="EMBL" id="MCS3920334.1"/>
    </source>
</evidence>
<comment type="caution">
    <text evidence="1">The sequence shown here is derived from an EMBL/GenBank/DDBJ whole genome shotgun (WGS) entry which is preliminary data.</text>
</comment>
<accession>A0ABT2ERQ2</accession>
<gene>
    <name evidence="1" type="ORF">M2350_002763</name>
</gene>
<reference evidence="1 2" key="1">
    <citation type="submission" date="2022-08" db="EMBL/GenBank/DDBJ databases">
        <title>Bacterial and archaeal communities from various locations to study Microbial Dark Matter (Phase II).</title>
        <authorList>
            <person name="Stepanauskas R."/>
        </authorList>
    </citation>
    <scope>NUCLEOTIDE SEQUENCE [LARGE SCALE GENOMIC DNA]</scope>
    <source>
        <strain evidence="1 2">PD1</strain>
    </source>
</reference>
<proteinExistence type="predicted"/>
<dbReference type="EMBL" id="JANUCP010000005">
    <property type="protein sequence ID" value="MCS3920334.1"/>
    <property type="molecule type" value="Genomic_DNA"/>
</dbReference>
<keyword evidence="2" id="KW-1185">Reference proteome</keyword>
<evidence type="ECO:0000313" key="2">
    <source>
        <dbReference type="Proteomes" id="UP001204798"/>
    </source>
</evidence>